<comment type="caution">
    <text evidence="1">The sequence shown here is derived from an EMBL/GenBank/DDBJ whole genome shotgun (WGS) entry which is preliminary data.</text>
</comment>
<dbReference type="EMBL" id="LCJB01000089">
    <property type="protein sequence ID" value="KKT68038.1"/>
    <property type="molecule type" value="Genomic_DNA"/>
</dbReference>
<reference evidence="1 2" key="1">
    <citation type="journal article" date="2015" name="Nature">
        <title>rRNA introns, odd ribosomes, and small enigmatic genomes across a large radiation of phyla.</title>
        <authorList>
            <person name="Brown C.T."/>
            <person name="Hug L.A."/>
            <person name="Thomas B.C."/>
            <person name="Sharon I."/>
            <person name="Castelle C.J."/>
            <person name="Singh A."/>
            <person name="Wilkins M.J."/>
            <person name="Williams K.H."/>
            <person name="Banfield J.F."/>
        </authorList>
    </citation>
    <scope>NUCLEOTIDE SEQUENCE [LARGE SCALE GENOMIC DNA]</scope>
</reference>
<name>A0A0G1J9I3_9BACT</name>
<proteinExistence type="predicted"/>
<organism evidence="1 2">
    <name type="scientific">Candidatus Uhrbacteria bacterium GW2011_GWF2_44_350</name>
    <dbReference type="NCBI Taxonomy" id="1619000"/>
    <lineage>
        <taxon>Bacteria</taxon>
        <taxon>Candidatus Uhriibacteriota</taxon>
    </lineage>
</organism>
<dbReference type="Proteomes" id="UP000034154">
    <property type="component" value="Unassembled WGS sequence"/>
</dbReference>
<evidence type="ECO:0000313" key="1">
    <source>
        <dbReference type="EMBL" id="KKT68038.1"/>
    </source>
</evidence>
<evidence type="ECO:0000313" key="2">
    <source>
        <dbReference type="Proteomes" id="UP000034154"/>
    </source>
</evidence>
<dbReference type="AlphaFoldDB" id="A0A0G1J9I3"/>
<protein>
    <submittedName>
        <fullName evidence="1">Uncharacterized protein</fullName>
    </submittedName>
</protein>
<sequence length="147" mass="16993">MKCFLPHFPSEKAVELMRWFGYAAHREDGFMSFVRSPFAPESRFPRFHASVYPIDGGLRVNIHLDQEDIADGQGNHQFVWAYRNPLVLDEGRRLEGFLDQAREKIFFKPPAVSPPTPKVVPRKINSNSTSKKIISFLSKQKILCRLF</sequence>
<accession>A0A0G1J9I3</accession>
<gene>
    <name evidence="1" type="ORF">UW63_C0089G0009</name>
</gene>